<sequence>MRLWLSEEERRPDPAPARADARKALVAGTIGWLVVAAGCFVFRDALDAAGLGWCLAAAIVGVALGVLGIVVVQVIRRRARQSRDDGSGVSA</sequence>
<evidence type="ECO:0000313" key="3">
    <source>
        <dbReference type="Proteomes" id="UP001589667"/>
    </source>
</evidence>
<evidence type="ECO:0000313" key="2">
    <source>
        <dbReference type="EMBL" id="MFB9641832.1"/>
    </source>
</evidence>
<keyword evidence="1" id="KW-0812">Transmembrane</keyword>
<dbReference type="Proteomes" id="UP001589667">
    <property type="component" value="Unassembled WGS sequence"/>
</dbReference>
<dbReference type="EMBL" id="JBHMBL010000001">
    <property type="protein sequence ID" value="MFB9641832.1"/>
    <property type="molecule type" value="Genomic_DNA"/>
</dbReference>
<keyword evidence="1" id="KW-1133">Transmembrane helix</keyword>
<protein>
    <submittedName>
        <fullName evidence="2">DUF2530 domain-containing protein</fullName>
    </submittedName>
</protein>
<keyword evidence="1" id="KW-0472">Membrane</keyword>
<gene>
    <name evidence="2" type="ORF">ACFFQV_05945</name>
</gene>
<dbReference type="InterPro" id="IPR019681">
    <property type="entry name" value="DUF2530"/>
</dbReference>
<proteinExistence type="predicted"/>
<comment type="caution">
    <text evidence="2">The sequence shown here is derived from an EMBL/GenBank/DDBJ whole genome shotgun (WGS) entry which is preliminary data.</text>
</comment>
<keyword evidence="3" id="KW-1185">Reference proteome</keyword>
<accession>A0ABV5SNE6</accession>
<dbReference type="Pfam" id="PF10745">
    <property type="entry name" value="DUF2530"/>
    <property type="match status" value="1"/>
</dbReference>
<dbReference type="RefSeq" id="WP_157423425.1">
    <property type="nucleotide sequence ID" value="NZ_BAAANI010000006.1"/>
</dbReference>
<organism evidence="2 3">
    <name type="scientific">Agromyces lapidis</name>
    <dbReference type="NCBI Taxonomy" id="279574"/>
    <lineage>
        <taxon>Bacteria</taxon>
        <taxon>Bacillati</taxon>
        <taxon>Actinomycetota</taxon>
        <taxon>Actinomycetes</taxon>
        <taxon>Micrococcales</taxon>
        <taxon>Microbacteriaceae</taxon>
        <taxon>Agromyces</taxon>
    </lineage>
</organism>
<name>A0ABV5SNE6_9MICO</name>
<feature type="transmembrane region" description="Helical" evidence="1">
    <location>
        <begin position="21"/>
        <end position="43"/>
    </location>
</feature>
<reference evidence="2 3" key="1">
    <citation type="submission" date="2024-09" db="EMBL/GenBank/DDBJ databases">
        <authorList>
            <person name="Sun Q."/>
            <person name="Mori K."/>
        </authorList>
    </citation>
    <scope>NUCLEOTIDE SEQUENCE [LARGE SCALE GENOMIC DNA]</scope>
    <source>
        <strain evidence="2 3">JCM 14321</strain>
    </source>
</reference>
<feature type="transmembrane region" description="Helical" evidence="1">
    <location>
        <begin position="49"/>
        <end position="75"/>
    </location>
</feature>
<evidence type="ECO:0000256" key="1">
    <source>
        <dbReference type="SAM" id="Phobius"/>
    </source>
</evidence>